<dbReference type="Gene3D" id="3.30.710.10">
    <property type="entry name" value="Potassium Channel Kv1.1, Chain A"/>
    <property type="match status" value="1"/>
</dbReference>
<evidence type="ECO:0000259" key="1">
    <source>
        <dbReference type="PROSITE" id="PS50097"/>
    </source>
</evidence>
<dbReference type="STRING" id="671987.R0ILB8"/>
<dbReference type="PROSITE" id="PS50097">
    <property type="entry name" value="BTB"/>
    <property type="match status" value="1"/>
</dbReference>
<dbReference type="OrthoDB" id="3688938at2759"/>
<dbReference type="eggNOG" id="ENOG502SAH3">
    <property type="taxonomic scope" value="Eukaryota"/>
</dbReference>
<sequence length="213" mass="23811">MFNDTRYSDATVVIYGKNLPIHKSVVCTQSRYLEKAFQDSFVEGSLGVLTFNNGSEAAHWRVFEYLYTGDYPDDLLYDIEDDPALLKEPRVYALAGMFFLEDLKAVAIAKLQQKLQDLWTSDSFPECIREIYATTPENDLRMRSAVVEIAKAHIGELGSKDIFKDLIREGGEFAVQCFESVVFLPPCATFSTLHSRSGLFGGPSRGSATFGGF</sequence>
<keyword evidence="3" id="KW-1185">Reference proteome</keyword>
<dbReference type="RefSeq" id="XP_008026455.1">
    <property type="nucleotide sequence ID" value="XM_008028264.1"/>
</dbReference>
<dbReference type="EMBL" id="KB908626">
    <property type="protein sequence ID" value="EOA85865.1"/>
    <property type="molecule type" value="Genomic_DNA"/>
</dbReference>
<evidence type="ECO:0000313" key="2">
    <source>
        <dbReference type="EMBL" id="EOA85865.1"/>
    </source>
</evidence>
<feature type="domain" description="BTB" evidence="1">
    <location>
        <begin position="8"/>
        <end position="70"/>
    </location>
</feature>
<dbReference type="SUPFAM" id="SSF54695">
    <property type="entry name" value="POZ domain"/>
    <property type="match status" value="1"/>
</dbReference>
<organism evidence="2 3">
    <name type="scientific">Exserohilum turcicum (strain 28A)</name>
    <name type="common">Northern leaf blight fungus</name>
    <name type="synonym">Setosphaeria turcica</name>
    <dbReference type="NCBI Taxonomy" id="671987"/>
    <lineage>
        <taxon>Eukaryota</taxon>
        <taxon>Fungi</taxon>
        <taxon>Dikarya</taxon>
        <taxon>Ascomycota</taxon>
        <taxon>Pezizomycotina</taxon>
        <taxon>Dothideomycetes</taxon>
        <taxon>Pleosporomycetidae</taxon>
        <taxon>Pleosporales</taxon>
        <taxon>Pleosporineae</taxon>
        <taxon>Pleosporaceae</taxon>
        <taxon>Exserohilum</taxon>
    </lineage>
</organism>
<dbReference type="HOGENOM" id="CLU_057752_7_0_1"/>
<gene>
    <name evidence="2" type="ORF">SETTUDRAFT_151661</name>
</gene>
<proteinExistence type="predicted"/>
<reference evidence="2 3" key="2">
    <citation type="journal article" date="2013" name="PLoS Genet.">
        <title>Comparative genome structure, secondary metabolite, and effector coding capacity across Cochliobolus pathogens.</title>
        <authorList>
            <person name="Condon B.J."/>
            <person name="Leng Y."/>
            <person name="Wu D."/>
            <person name="Bushley K.E."/>
            <person name="Ohm R.A."/>
            <person name="Otillar R."/>
            <person name="Martin J."/>
            <person name="Schackwitz W."/>
            <person name="Grimwood J."/>
            <person name="MohdZainudin N."/>
            <person name="Xue C."/>
            <person name="Wang R."/>
            <person name="Manning V.A."/>
            <person name="Dhillon B."/>
            <person name="Tu Z.J."/>
            <person name="Steffenson B.J."/>
            <person name="Salamov A."/>
            <person name="Sun H."/>
            <person name="Lowry S."/>
            <person name="LaButti K."/>
            <person name="Han J."/>
            <person name="Copeland A."/>
            <person name="Lindquist E."/>
            <person name="Barry K."/>
            <person name="Schmutz J."/>
            <person name="Baker S.E."/>
            <person name="Ciuffetti L.M."/>
            <person name="Grigoriev I.V."/>
            <person name="Zhong S."/>
            <person name="Turgeon B.G."/>
        </authorList>
    </citation>
    <scope>NUCLEOTIDE SEQUENCE [LARGE SCALE GENOMIC DNA]</scope>
    <source>
        <strain evidence="3">28A</strain>
    </source>
</reference>
<dbReference type="CDD" id="cd18186">
    <property type="entry name" value="BTB_POZ_ZBTB_KLHL-like"/>
    <property type="match status" value="1"/>
</dbReference>
<dbReference type="InterPro" id="IPR011333">
    <property type="entry name" value="SKP1/BTB/POZ_sf"/>
</dbReference>
<name>R0ILB8_EXST2</name>
<dbReference type="Pfam" id="PF00651">
    <property type="entry name" value="BTB"/>
    <property type="match status" value="1"/>
</dbReference>
<dbReference type="AlphaFoldDB" id="R0ILB8"/>
<dbReference type="GeneID" id="19397135"/>
<accession>R0ILB8</accession>
<dbReference type="PANTHER" id="PTHR47843:SF5">
    <property type="entry name" value="BTB_POZ DOMAIN PROTEIN"/>
    <property type="match status" value="1"/>
</dbReference>
<dbReference type="Proteomes" id="UP000016935">
    <property type="component" value="Unassembled WGS sequence"/>
</dbReference>
<protein>
    <recommendedName>
        <fullName evidence="1">BTB domain-containing protein</fullName>
    </recommendedName>
</protein>
<reference evidence="2 3" key="1">
    <citation type="journal article" date="2012" name="PLoS Pathog.">
        <title>Diverse lifestyles and strategies of plant pathogenesis encoded in the genomes of eighteen Dothideomycetes fungi.</title>
        <authorList>
            <person name="Ohm R.A."/>
            <person name="Feau N."/>
            <person name="Henrissat B."/>
            <person name="Schoch C.L."/>
            <person name="Horwitz B.A."/>
            <person name="Barry K.W."/>
            <person name="Condon B.J."/>
            <person name="Copeland A.C."/>
            <person name="Dhillon B."/>
            <person name="Glaser F."/>
            <person name="Hesse C.N."/>
            <person name="Kosti I."/>
            <person name="LaButti K."/>
            <person name="Lindquist E.A."/>
            <person name="Lucas S."/>
            <person name="Salamov A.A."/>
            <person name="Bradshaw R.E."/>
            <person name="Ciuffetti L."/>
            <person name="Hamelin R.C."/>
            <person name="Kema G.H.J."/>
            <person name="Lawrence C."/>
            <person name="Scott J.A."/>
            <person name="Spatafora J.W."/>
            <person name="Turgeon B.G."/>
            <person name="de Wit P.J.G.M."/>
            <person name="Zhong S."/>
            <person name="Goodwin S.B."/>
            <person name="Grigoriev I.V."/>
        </authorList>
    </citation>
    <scope>NUCLEOTIDE SEQUENCE [LARGE SCALE GENOMIC DNA]</scope>
    <source>
        <strain evidence="3">28A</strain>
    </source>
</reference>
<dbReference type="PANTHER" id="PTHR47843">
    <property type="entry name" value="BTB DOMAIN-CONTAINING PROTEIN-RELATED"/>
    <property type="match status" value="1"/>
</dbReference>
<dbReference type="InterPro" id="IPR000210">
    <property type="entry name" value="BTB/POZ_dom"/>
</dbReference>
<evidence type="ECO:0000313" key="3">
    <source>
        <dbReference type="Proteomes" id="UP000016935"/>
    </source>
</evidence>